<dbReference type="AlphaFoldDB" id="A0A8E2JCV8"/>
<name>A0A8E2JCV8_9PEZI</name>
<evidence type="ECO:0000313" key="1">
    <source>
        <dbReference type="EMBL" id="OCK77778.1"/>
    </source>
</evidence>
<protein>
    <submittedName>
        <fullName evidence="1">Uncharacterized protein</fullName>
    </submittedName>
</protein>
<dbReference type="EMBL" id="KV745101">
    <property type="protein sequence ID" value="OCK77778.1"/>
    <property type="molecule type" value="Genomic_DNA"/>
</dbReference>
<gene>
    <name evidence="1" type="ORF">K432DRAFT_109677</name>
</gene>
<keyword evidence="2" id="KW-1185">Reference proteome</keyword>
<accession>A0A8E2JCV8</accession>
<dbReference type="Proteomes" id="UP000250266">
    <property type="component" value="Unassembled WGS sequence"/>
</dbReference>
<evidence type="ECO:0000313" key="2">
    <source>
        <dbReference type="Proteomes" id="UP000250266"/>
    </source>
</evidence>
<reference evidence="1 2" key="1">
    <citation type="journal article" date="2016" name="Nat. Commun.">
        <title>Ectomycorrhizal ecology is imprinted in the genome of the dominant symbiotic fungus Cenococcum geophilum.</title>
        <authorList>
            <consortium name="DOE Joint Genome Institute"/>
            <person name="Peter M."/>
            <person name="Kohler A."/>
            <person name="Ohm R.A."/>
            <person name="Kuo A."/>
            <person name="Krutzmann J."/>
            <person name="Morin E."/>
            <person name="Arend M."/>
            <person name="Barry K.W."/>
            <person name="Binder M."/>
            <person name="Choi C."/>
            <person name="Clum A."/>
            <person name="Copeland A."/>
            <person name="Grisel N."/>
            <person name="Haridas S."/>
            <person name="Kipfer T."/>
            <person name="LaButti K."/>
            <person name="Lindquist E."/>
            <person name="Lipzen A."/>
            <person name="Maire R."/>
            <person name="Meier B."/>
            <person name="Mihaltcheva S."/>
            <person name="Molinier V."/>
            <person name="Murat C."/>
            <person name="Poggeler S."/>
            <person name="Quandt C.A."/>
            <person name="Sperisen C."/>
            <person name="Tritt A."/>
            <person name="Tisserant E."/>
            <person name="Crous P.W."/>
            <person name="Henrissat B."/>
            <person name="Nehls U."/>
            <person name="Egli S."/>
            <person name="Spatafora J.W."/>
            <person name="Grigoriev I.V."/>
            <person name="Martin F.M."/>
        </authorList>
    </citation>
    <scope>NUCLEOTIDE SEQUENCE [LARGE SCALE GENOMIC DNA]</scope>
    <source>
        <strain evidence="1 2">CBS 459.81</strain>
    </source>
</reference>
<organism evidence="1 2">
    <name type="scientific">Lepidopterella palustris CBS 459.81</name>
    <dbReference type="NCBI Taxonomy" id="1314670"/>
    <lineage>
        <taxon>Eukaryota</taxon>
        <taxon>Fungi</taxon>
        <taxon>Dikarya</taxon>
        <taxon>Ascomycota</taxon>
        <taxon>Pezizomycotina</taxon>
        <taxon>Dothideomycetes</taxon>
        <taxon>Pleosporomycetidae</taxon>
        <taxon>Mytilinidiales</taxon>
        <taxon>Argynnaceae</taxon>
        <taxon>Lepidopterella</taxon>
    </lineage>
</organism>
<proteinExistence type="predicted"/>
<sequence>MSSFIPTPRKPIDGKFHLMHCWKHNNGKRSKYGATTKRDIDKLHLLHHATVLNNPARHLFSLQQPLAAPRARRTSKHPYHYHYHHDRSDNHPAPDCSGGLALYRSILKVLL</sequence>